<protein>
    <submittedName>
        <fullName evidence="1">Uncharacterized protein</fullName>
    </submittedName>
</protein>
<keyword evidence="2" id="KW-1185">Reference proteome</keyword>
<accession>A0A3D8J3M2</accession>
<name>A0A3D8J3M2_9HELI</name>
<gene>
    <name evidence="1" type="ORF">CQA58_02010</name>
</gene>
<comment type="caution">
    <text evidence="1">The sequence shown here is derived from an EMBL/GenBank/DDBJ whole genome shotgun (WGS) entry which is preliminary data.</text>
</comment>
<dbReference type="EMBL" id="NXLV01000002">
    <property type="protein sequence ID" value="RDU71840.1"/>
    <property type="molecule type" value="Genomic_DNA"/>
</dbReference>
<organism evidence="1 2">
    <name type="scientific">Helicobacter brantae</name>
    <dbReference type="NCBI Taxonomy" id="375927"/>
    <lineage>
        <taxon>Bacteria</taxon>
        <taxon>Pseudomonadati</taxon>
        <taxon>Campylobacterota</taxon>
        <taxon>Epsilonproteobacteria</taxon>
        <taxon>Campylobacterales</taxon>
        <taxon>Helicobacteraceae</taxon>
        <taxon>Helicobacter</taxon>
    </lineage>
</organism>
<evidence type="ECO:0000313" key="2">
    <source>
        <dbReference type="Proteomes" id="UP000257045"/>
    </source>
</evidence>
<proteinExistence type="predicted"/>
<reference evidence="1 2" key="1">
    <citation type="submission" date="2018-04" db="EMBL/GenBank/DDBJ databases">
        <title>Novel Campyloabacter and Helicobacter Species and Strains.</title>
        <authorList>
            <person name="Mannion A.J."/>
            <person name="Shen Z."/>
            <person name="Fox J.G."/>
        </authorList>
    </citation>
    <scope>NUCLEOTIDE SEQUENCE [LARGE SCALE GENOMIC DNA]</scope>
    <source>
        <strain evidence="1 2">MIT 04-9366</strain>
    </source>
</reference>
<dbReference type="AlphaFoldDB" id="A0A3D8J3M2"/>
<evidence type="ECO:0000313" key="1">
    <source>
        <dbReference type="EMBL" id="RDU71840.1"/>
    </source>
</evidence>
<sequence length="78" mass="9310">MASLWTLITEGYAEYEMKKSIESVKKTYIDFMLSMHKRGFLKDCENWEIQQAYEYATDIDNSYAKRAFYTELESRGLQ</sequence>
<dbReference type="RefSeq" id="WP_115569050.1">
    <property type="nucleotide sequence ID" value="NZ_NXLV01000002.1"/>
</dbReference>
<dbReference type="Proteomes" id="UP000257045">
    <property type="component" value="Unassembled WGS sequence"/>
</dbReference>